<dbReference type="EMBL" id="VSIX01000043">
    <property type="protein sequence ID" value="TYB31265.1"/>
    <property type="molecule type" value="Genomic_DNA"/>
</dbReference>
<dbReference type="GO" id="GO:0008236">
    <property type="term" value="F:serine-type peptidase activity"/>
    <property type="evidence" value="ECO:0007669"/>
    <property type="project" value="InterPro"/>
</dbReference>
<evidence type="ECO:0000313" key="4">
    <source>
        <dbReference type="Proteomes" id="UP000324143"/>
    </source>
</evidence>
<organism evidence="3 4">
    <name type="scientific">Candidatus Mcinerneyibacterium aminivorans</name>
    <dbReference type="NCBI Taxonomy" id="2703815"/>
    <lineage>
        <taxon>Bacteria</taxon>
        <taxon>Candidatus Macinerneyibacteriota</taxon>
        <taxon>Candidatus Mcinerneyibacteria</taxon>
        <taxon>Candidatus Mcinerneyibacteriales</taxon>
        <taxon>Candidatus Mcinerneyibacteriaceae</taxon>
        <taxon>Candidatus Mcinerneyibacterium</taxon>
    </lineage>
</organism>
<dbReference type="PANTHER" id="PTHR22946:SF9">
    <property type="entry name" value="POLYKETIDE TRANSFERASE AF380"/>
    <property type="match status" value="1"/>
</dbReference>
<name>A0A5D0MHB1_9BACT</name>
<comment type="caution">
    <text evidence="3">The sequence shown here is derived from an EMBL/GenBank/DDBJ whole genome shotgun (WGS) entry which is preliminary data.</text>
</comment>
<dbReference type="GO" id="GO:0052689">
    <property type="term" value="F:carboxylic ester hydrolase activity"/>
    <property type="evidence" value="ECO:0007669"/>
    <property type="project" value="UniProtKB-ARBA"/>
</dbReference>
<keyword evidence="4" id="KW-1185">Reference proteome</keyword>
<accession>A0A5D0MHB1</accession>
<proteinExistence type="predicted"/>
<sequence length="258" mass="29946">MERKIFPYRSNLIKEKRDKIGEIPVLRFYPDNGKKELPTIIYYHGWSSSKNFQRFKASTIAQYGFHLIVPDAINHGVRNPIDYEEDNAIENYFWDTVLSSVEESTFLLNSIKKYRETDPERIGVIGSSMGGFIGSGVLIKNSGIKTLISFNGACSWIEMDKILRKEAEVPEANKNLIEKLEKYDAMKNIEKINQRPILMLHGDIDTSVPIEGQEKFYEKAIGYYTNKDRLELYEVPDINHYITVNMLEKAIEWAKEYI</sequence>
<dbReference type="GO" id="GO:0006508">
    <property type="term" value="P:proteolysis"/>
    <property type="evidence" value="ECO:0007669"/>
    <property type="project" value="InterPro"/>
</dbReference>
<dbReference type="InterPro" id="IPR001375">
    <property type="entry name" value="Peptidase_S9_cat"/>
</dbReference>
<dbReference type="SUPFAM" id="SSF53474">
    <property type="entry name" value="alpha/beta-Hydrolases"/>
    <property type="match status" value="1"/>
</dbReference>
<reference evidence="3" key="1">
    <citation type="submission" date="2019-08" db="EMBL/GenBank/DDBJ databases">
        <title>Genomic characterization of a novel candidate phylum (ARYD3) from a high temperature, high salinity tertiary oil reservoir in north central Oklahoma, USA.</title>
        <authorList>
            <person name="Youssef N.H."/>
            <person name="Yadav A."/>
            <person name="Elshahed M.S."/>
        </authorList>
    </citation>
    <scope>NUCLEOTIDE SEQUENCE [LARGE SCALE GENOMIC DNA]</scope>
    <source>
        <strain evidence="3">ARYD3</strain>
    </source>
</reference>
<gene>
    <name evidence="3" type="ORF">FXF47_05050</name>
</gene>
<evidence type="ECO:0000313" key="3">
    <source>
        <dbReference type="EMBL" id="TYB31265.1"/>
    </source>
</evidence>
<feature type="domain" description="Peptidase S9 prolyl oligopeptidase catalytic" evidence="2">
    <location>
        <begin position="113"/>
        <end position="253"/>
    </location>
</feature>
<dbReference type="Proteomes" id="UP000324143">
    <property type="component" value="Unassembled WGS sequence"/>
</dbReference>
<dbReference type="AlphaFoldDB" id="A0A5D0MHB1"/>
<protein>
    <submittedName>
        <fullName evidence="3">Prolyl oligopeptidase family serine peptidase</fullName>
    </submittedName>
</protein>
<dbReference type="InterPro" id="IPR029058">
    <property type="entry name" value="AB_hydrolase_fold"/>
</dbReference>
<evidence type="ECO:0000259" key="2">
    <source>
        <dbReference type="Pfam" id="PF00326"/>
    </source>
</evidence>
<dbReference type="InterPro" id="IPR050261">
    <property type="entry name" value="FrsA_esterase"/>
</dbReference>
<dbReference type="Pfam" id="PF00326">
    <property type="entry name" value="Peptidase_S9"/>
    <property type="match status" value="1"/>
</dbReference>
<evidence type="ECO:0000256" key="1">
    <source>
        <dbReference type="ARBA" id="ARBA00022801"/>
    </source>
</evidence>
<dbReference type="PANTHER" id="PTHR22946">
    <property type="entry name" value="DIENELACTONE HYDROLASE DOMAIN-CONTAINING PROTEIN-RELATED"/>
    <property type="match status" value="1"/>
</dbReference>
<dbReference type="Gene3D" id="3.40.50.1820">
    <property type="entry name" value="alpha/beta hydrolase"/>
    <property type="match status" value="1"/>
</dbReference>
<keyword evidence="1" id="KW-0378">Hydrolase</keyword>